<evidence type="ECO:0000313" key="3">
    <source>
        <dbReference type="Proteomes" id="UP000677228"/>
    </source>
</evidence>
<gene>
    <name evidence="1" type="ORF">OVA965_LOCUS29701</name>
    <name evidence="2" type="ORF">TMI583_LOCUS30483</name>
</gene>
<dbReference type="EMBL" id="CAJOBA010042690">
    <property type="protein sequence ID" value="CAF4138076.1"/>
    <property type="molecule type" value="Genomic_DNA"/>
</dbReference>
<accession>A0A8S2EWB3</accession>
<proteinExistence type="predicted"/>
<sequence length="362" mass="41748">MSSFWRTCFSTKKSKQKQKNNNFIKEKNGFQHFVSNGQSVDHHPTKLSISNTNLKHQDVDFSIFRNLDSPPQYYSGTNLSSTSSSSTVPTIKNDETITLFLPTITEHNQCQKLSIINIGETLNNEYKTSNSLADDIDDNSNKNNNKNNNEESNIIFINETETNRLQKKIVNNLDAIVEDSNEEIDEQWLKNDQILNETCKNIEYQTVLRIGDKLLTSFDRIPCDKDICDDCNDFYVKFANFHVNETTQFLNKHDLLSDFTRHIGKLKNKINDVLQATQMPRDAELLEARYSSLLATIENLSVLLKVGEIHTNRTIINRLIFNIEQRMEQLKKISNINKTKFDSLDDFCSVRSALSSYEYLST</sequence>
<protein>
    <submittedName>
        <fullName evidence="1">Uncharacterized protein</fullName>
    </submittedName>
</protein>
<dbReference type="Proteomes" id="UP000682733">
    <property type="component" value="Unassembled WGS sequence"/>
</dbReference>
<dbReference type="AlphaFoldDB" id="A0A8S2EWB3"/>
<dbReference type="EMBL" id="CAJNOK010021079">
    <property type="protein sequence ID" value="CAF1326823.1"/>
    <property type="molecule type" value="Genomic_DNA"/>
</dbReference>
<organism evidence="1 3">
    <name type="scientific">Didymodactylos carnosus</name>
    <dbReference type="NCBI Taxonomy" id="1234261"/>
    <lineage>
        <taxon>Eukaryota</taxon>
        <taxon>Metazoa</taxon>
        <taxon>Spiralia</taxon>
        <taxon>Gnathifera</taxon>
        <taxon>Rotifera</taxon>
        <taxon>Eurotatoria</taxon>
        <taxon>Bdelloidea</taxon>
        <taxon>Philodinida</taxon>
        <taxon>Philodinidae</taxon>
        <taxon>Didymodactylos</taxon>
    </lineage>
</organism>
<comment type="caution">
    <text evidence="1">The sequence shown here is derived from an EMBL/GenBank/DDBJ whole genome shotgun (WGS) entry which is preliminary data.</text>
</comment>
<evidence type="ECO:0000313" key="2">
    <source>
        <dbReference type="EMBL" id="CAF4138076.1"/>
    </source>
</evidence>
<reference evidence="1" key="1">
    <citation type="submission" date="2021-02" db="EMBL/GenBank/DDBJ databases">
        <authorList>
            <person name="Nowell W R."/>
        </authorList>
    </citation>
    <scope>NUCLEOTIDE SEQUENCE</scope>
</reference>
<evidence type="ECO:0000313" key="1">
    <source>
        <dbReference type="EMBL" id="CAF1326823.1"/>
    </source>
</evidence>
<name>A0A8S2EWB3_9BILA</name>
<dbReference type="Proteomes" id="UP000677228">
    <property type="component" value="Unassembled WGS sequence"/>
</dbReference>